<feature type="domain" description="Methyltransferase" evidence="4">
    <location>
        <begin position="20"/>
        <end position="150"/>
    </location>
</feature>
<evidence type="ECO:0000256" key="2">
    <source>
        <dbReference type="ARBA" id="ARBA00022679"/>
    </source>
</evidence>
<gene>
    <name evidence="5" type="ORF">DMX07_08625</name>
</gene>
<reference evidence="5 6" key="1">
    <citation type="submission" date="2018-06" db="EMBL/GenBank/DDBJ databases">
        <title>Pseudomonas diversity within urban Lake Michigan freshwaters.</title>
        <authorList>
            <person name="Batrich M."/>
            <person name="Hatzopoulos T."/>
            <person name="Putonti C."/>
        </authorList>
    </citation>
    <scope>NUCLEOTIDE SEQUENCE [LARGE SCALE GENOMIC DNA]</scope>
    <source>
        <strain evidence="5 6">LBp-160603</strain>
    </source>
</reference>
<evidence type="ECO:0000313" key="5">
    <source>
        <dbReference type="EMBL" id="PYB83326.1"/>
    </source>
</evidence>
<dbReference type="GO" id="GO:0008168">
    <property type="term" value="F:methyltransferase activity"/>
    <property type="evidence" value="ECO:0007669"/>
    <property type="project" value="UniProtKB-KW"/>
</dbReference>
<dbReference type="GO" id="GO:0032259">
    <property type="term" value="P:methylation"/>
    <property type="evidence" value="ECO:0007669"/>
    <property type="project" value="UniProtKB-KW"/>
</dbReference>
<dbReference type="CDD" id="cd02440">
    <property type="entry name" value="AdoMet_MTases"/>
    <property type="match status" value="1"/>
</dbReference>
<protein>
    <submittedName>
        <fullName evidence="5">Methyltransferase</fullName>
    </submittedName>
</protein>
<dbReference type="Gene3D" id="3.40.50.150">
    <property type="entry name" value="Vaccinia Virus protein VP39"/>
    <property type="match status" value="1"/>
</dbReference>
<evidence type="ECO:0000256" key="3">
    <source>
        <dbReference type="ARBA" id="ARBA00022691"/>
    </source>
</evidence>
<evidence type="ECO:0000259" key="4">
    <source>
        <dbReference type="Pfam" id="PF13847"/>
    </source>
</evidence>
<evidence type="ECO:0000256" key="1">
    <source>
        <dbReference type="ARBA" id="ARBA00022603"/>
    </source>
</evidence>
<evidence type="ECO:0000313" key="6">
    <source>
        <dbReference type="Proteomes" id="UP000247620"/>
    </source>
</evidence>
<dbReference type="PANTHER" id="PTHR43464:SF19">
    <property type="entry name" value="UBIQUINONE BIOSYNTHESIS O-METHYLTRANSFERASE, MITOCHONDRIAL"/>
    <property type="match status" value="1"/>
</dbReference>
<dbReference type="PANTHER" id="PTHR43464">
    <property type="entry name" value="METHYLTRANSFERASE"/>
    <property type="match status" value="1"/>
</dbReference>
<dbReference type="Proteomes" id="UP000247620">
    <property type="component" value="Unassembled WGS sequence"/>
</dbReference>
<dbReference type="InterPro" id="IPR025714">
    <property type="entry name" value="Methyltranfer_dom"/>
</dbReference>
<dbReference type="SUPFAM" id="SSF53335">
    <property type="entry name" value="S-adenosyl-L-methionine-dependent methyltransferases"/>
    <property type="match status" value="1"/>
</dbReference>
<accession>A0A2V4J1E6</accession>
<dbReference type="InterPro" id="IPR029063">
    <property type="entry name" value="SAM-dependent_MTases_sf"/>
</dbReference>
<keyword evidence="3" id="KW-0949">S-adenosyl-L-methionine</keyword>
<dbReference type="EMBL" id="QJRO01000004">
    <property type="protein sequence ID" value="PYB83326.1"/>
    <property type="molecule type" value="Genomic_DNA"/>
</dbReference>
<dbReference type="RefSeq" id="WP_110699273.1">
    <property type="nucleotide sequence ID" value="NZ_CP151184.1"/>
</dbReference>
<organism evidence="5 6">
    <name type="scientific">Pseudomonas soli</name>
    <dbReference type="NCBI Taxonomy" id="1306993"/>
    <lineage>
        <taxon>Bacteria</taxon>
        <taxon>Pseudomonadati</taxon>
        <taxon>Pseudomonadota</taxon>
        <taxon>Gammaproteobacteria</taxon>
        <taxon>Pseudomonadales</taxon>
        <taxon>Pseudomonadaceae</taxon>
        <taxon>Pseudomonas</taxon>
    </lineage>
</organism>
<sequence>MALAKADFTTRLLVDAGIGPGMRVLDVGCGSGDVSWLLAGLVGDDGAVVGIDRAAAALEIARQRGSRKGAAVPEFVAAELCALPATLGLFDAIVGRRVLMYQADPVKVLRALVRPLLPGGLMIFQEHDGSLAPASQASFPLHHKAQQWLRRMLAHEGADLQIGFNLHRVFSEAGLMVEDLRAECLVQTPDNAYPLGEIIRACLPRIIVHGVATARQVGIDTLQARLDAERRRSRDIYIGDVAFGICARKRSIM</sequence>
<keyword evidence="1 5" id="KW-0489">Methyltransferase</keyword>
<keyword evidence="2 5" id="KW-0808">Transferase</keyword>
<proteinExistence type="predicted"/>
<comment type="caution">
    <text evidence="5">The sequence shown here is derived from an EMBL/GenBank/DDBJ whole genome shotgun (WGS) entry which is preliminary data.</text>
</comment>
<dbReference type="AlphaFoldDB" id="A0A2V4J1E6"/>
<dbReference type="Pfam" id="PF13847">
    <property type="entry name" value="Methyltransf_31"/>
    <property type="match status" value="1"/>
</dbReference>
<name>A0A2V4J1E6_9PSED</name>